<reference evidence="1" key="1">
    <citation type="submission" date="2018-11" db="EMBL/GenBank/DDBJ databases">
        <authorList>
            <consortium name="Pathogen Informatics"/>
        </authorList>
    </citation>
    <scope>NUCLEOTIDE SEQUENCE</scope>
</reference>
<dbReference type="AlphaFoldDB" id="A0A3S5C138"/>
<sequence>MALTHVPARRYARFLVQFHEMYADRLHPLPEAGSLPSVIW</sequence>
<organism evidence="1 2">
    <name type="scientific">Protopolystoma xenopodis</name>
    <dbReference type="NCBI Taxonomy" id="117903"/>
    <lineage>
        <taxon>Eukaryota</taxon>
        <taxon>Metazoa</taxon>
        <taxon>Spiralia</taxon>
        <taxon>Lophotrochozoa</taxon>
        <taxon>Platyhelminthes</taxon>
        <taxon>Monogenea</taxon>
        <taxon>Polyopisthocotylea</taxon>
        <taxon>Polystomatidea</taxon>
        <taxon>Polystomatidae</taxon>
        <taxon>Protopolystoma</taxon>
    </lineage>
</organism>
<proteinExistence type="predicted"/>
<accession>A0A3S5C138</accession>
<dbReference type="Proteomes" id="UP000784294">
    <property type="component" value="Unassembled WGS sequence"/>
</dbReference>
<dbReference type="EMBL" id="CAAALY010095306">
    <property type="protein sequence ID" value="VEL28474.1"/>
    <property type="molecule type" value="Genomic_DNA"/>
</dbReference>
<evidence type="ECO:0000313" key="1">
    <source>
        <dbReference type="EMBL" id="VEL28474.1"/>
    </source>
</evidence>
<gene>
    <name evidence="1" type="ORF">PXEA_LOCUS21914</name>
</gene>
<comment type="caution">
    <text evidence="1">The sequence shown here is derived from an EMBL/GenBank/DDBJ whole genome shotgun (WGS) entry which is preliminary data.</text>
</comment>
<evidence type="ECO:0000313" key="2">
    <source>
        <dbReference type="Proteomes" id="UP000784294"/>
    </source>
</evidence>
<name>A0A3S5C138_9PLAT</name>
<protein>
    <submittedName>
        <fullName evidence="1">Uncharacterized protein</fullName>
    </submittedName>
</protein>
<keyword evidence="2" id="KW-1185">Reference proteome</keyword>